<evidence type="ECO:0000259" key="1">
    <source>
        <dbReference type="Pfam" id="PF14502"/>
    </source>
</evidence>
<proteinExistence type="predicted"/>
<dbReference type="Proteomes" id="UP001589867">
    <property type="component" value="Unassembled WGS sequence"/>
</dbReference>
<dbReference type="Gene3D" id="1.10.10.10">
    <property type="entry name" value="Winged helix-like DNA-binding domain superfamily/Winged helix DNA-binding domain"/>
    <property type="match status" value="1"/>
</dbReference>
<comment type="caution">
    <text evidence="3">The sequence shown here is derived from an EMBL/GenBank/DDBJ whole genome shotgun (WGS) entry which is preliminary data.</text>
</comment>
<evidence type="ECO:0000313" key="4">
    <source>
        <dbReference type="Proteomes" id="UP001589867"/>
    </source>
</evidence>
<dbReference type="RefSeq" id="WP_377262595.1">
    <property type="nucleotide sequence ID" value="NZ_JBHLUH010000103.1"/>
</dbReference>
<evidence type="ECO:0000313" key="3">
    <source>
        <dbReference type="EMBL" id="MFC0534141.1"/>
    </source>
</evidence>
<accession>A0ABV6MHD3</accession>
<dbReference type="EMBL" id="JBHLUH010000103">
    <property type="protein sequence ID" value="MFC0534141.1"/>
    <property type="molecule type" value="Genomic_DNA"/>
</dbReference>
<dbReference type="Pfam" id="PF14503">
    <property type="entry name" value="YhfZ_C"/>
    <property type="match status" value="1"/>
</dbReference>
<evidence type="ECO:0000259" key="2">
    <source>
        <dbReference type="Pfam" id="PF14503"/>
    </source>
</evidence>
<dbReference type="InterPro" id="IPR032791">
    <property type="entry name" value="YhfZ_C"/>
</dbReference>
<reference evidence="3 4" key="1">
    <citation type="submission" date="2024-09" db="EMBL/GenBank/DDBJ databases">
        <authorList>
            <person name="Sun Q."/>
            <person name="Mori K."/>
        </authorList>
    </citation>
    <scope>NUCLEOTIDE SEQUENCE [LARGE SCALE GENOMIC DNA]</scope>
    <source>
        <strain evidence="3 4">TBRC 3947</strain>
    </source>
</reference>
<feature type="domain" description="Uncharacterised protein YhfZ C-terminal" evidence="2">
    <location>
        <begin position="79"/>
        <end position="310"/>
    </location>
</feature>
<keyword evidence="4" id="KW-1185">Reference proteome</keyword>
<dbReference type="InterPro" id="IPR036388">
    <property type="entry name" value="WH-like_DNA-bd_sf"/>
</dbReference>
<protein>
    <submittedName>
        <fullName evidence="3">YhfZ family protein</fullName>
    </submittedName>
</protein>
<dbReference type="SUPFAM" id="SSF53850">
    <property type="entry name" value="Periplasmic binding protein-like II"/>
    <property type="match status" value="1"/>
</dbReference>
<name>A0ABV6MHD3_9ACTN</name>
<dbReference type="InterPro" id="IPR041444">
    <property type="entry name" value="HTH_41"/>
</dbReference>
<organism evidence="3 4">
    <name type="scientific">Phytohabitans kaempferiae</name>
    <dbReference type="NCBI Taxonomy" id="1620943"/>
    <lineage>
        <taxon>Bacteria</taxon>
        <taxon>Bacillati</taxon>
        <taxon>Actinomycetota</taxon>
        <taxon>Actinomycetes</taxon>
        <taxon>Micromonosporales</taxon>
        <taxon>Micromonosporaceae</taxon>
    </lineage>
</organism>
<feature type="domain" description="YhfZ helix-turn-helix" evidence="1">
    <location>
        <begin position="29"/>
        <end position="75"/>
    </location>
</feature>
<gene>
    <name evidence="3" type="ORF">ACFFIA_41790</name>
</gene>
<sequence>MSVRSAKEAGFTKPDVRAHVARVLLTREVGQRIPTVQEFQTATGSGTGTVVKALRTLETGGAVTLTARGHQGTVVSDRDVGKLWNAAELGNFRLVMPASGPLEQQAILDVVQGTLRDLGVSVVVDYRPGAHNRLEEVYHERAHATVTSAGALAQHRESFPGLTGVHLGPSTFYSSGSLVVVEHASRPPRQPLRVGIDHSSYDHQKLSEAEFAGAPVEYVECPFVVAPAAVLAGEVDAAVWHSMPTVIPPELAGLRLRPVSSPPALDVVREISPAVIVTRAIEPGPNALLRHVRAADVTTAQSRLLKMAATDGFIGSLRLR</sequence>
<dbReference type="Gene3D" id="3.40.190.10">
    <property type="entry name" value="Periplasmic binding protein-like II"/>
    <property type="match status" value="2"/>
</dbReference>
<dbReference type="Pfam" id="PF14502">
    <property type="entry name" value="HTH_41"/>
    <property type="match status" value="1"/>
</dbReference>